<proteinExistence type="predicted"/>
<accession>A0ABN1J5V4</accession>
<dbReference type="EMBL" id="BAAAGE010000004">
    <property type="protein sequence ID" value="GAA0729699.1"/>
    <property type="molecule type" value="Genomic_DNA"/>
</dbReference>
<dbReference type="Pfam" id="PF13578">
    <property type="entry name" value="Methyltransf_24"/>
    <property type="match status" value="1"/>
</dbReference>
<sequence>MITKVIRKLQNAKIKTIDDDFIKRLRCSVIGEGMLHEGNIYLIDKAIKNMPNNGCVLEIGSYGGLSTNLILYLLQKNNKHHKMVGCDAWIYEGFNDHKNVDKNDYIDGRTDISRKTYMDYIKNSFINTTIFFNKDQLPHTCNLLSDVFFEKWFTDDLLVDVFGREFHLNDKIAFCYIDGDHSYEQTKSDFHNTDKLLLKGGYILIDDSARHLHYGSSKFIKYIKTLTNYRIINSNPNFLIQKIK</sequence>
<evidence type="ECO:0008006" key="3">
    <source>
        <dbReference type="Google" id="ProtNLM"/>
    </source>
</evidence>
<evidence type="ECO:0000313" key="1">
    <source>
        <dbReference type="EMBL" id="GAA0729699.1"/>
    </source>
</evidence>
<name>A0ABN1J5V4_9FLAO</name>
<dbReference type="SUPFAM" id="SSF53335">
    <property type="entry name" value="S-adenosyl-L-methionine-dependent methyltransferases"/>
    <property type="match status" value="1"/>
</dbReference>
<organism evidence="1 2">
    <name type="scientific">Aquimarina litoralis</name>
    <dbReference type="NCBI Taxonomy" id="584605"/>
    <lineage>
        <taxon>Bacteria</taxon>
        <taxon>Pseudomonadati</taxon>
        <taxon>Bacteroidota</taxon>
        <taxon>Flavobacteriia</taxon>
        <taxon>Flavobacteriales</taxon>
        <taxon>Flavobacteriaceae</taxon>
        <taxon>Aquimarina</taxon>
    </lineage>
</organism>
<comment type="caution">
    <text evidence="1">The sequence shown here is derived from an EMBL/GenBank/DDBJ whole genome shotgun (WGS) entry which is preliminary data.</text>
</comment>
<dbReference type="RefSeq" id="WP_343914030.1">
    <property type="nucleotide sequence ID" value="NZ_BAAAGE010000004.1"/>
</dbReference>
<dbReference type="Proteomes" id="UP001501758">
    <property type="component" value="Unassembled WGS sequence"/>
</dbReference>
<dbReference type="Gene3D" id="3.40.50.150">
    <property type="entry name" value="Vaccinia Virus protein VP39"/>
    <property type="match status" value="1"/>
</dbReference>
<gene>
    <name evidence="1" type="ORF">GCM10009430_40100</name>
</gene>
<protein>
    <recommendedName>
        <fullName evidence="3">Class I SAM-dependent methyltransferase</fullName>
    </recommendedName>
</protein>
<evidence type="ECO:0000313" key="2">
    <source>
        <dbReference type="Proteomes" id="UP001501758"/>
    </source>
</evidence>
<keyword evidence="2" id="KW-1185">Reference proteome</keyword>
<dbReference type="InterPro" id="IPR029063">
    <property type="entry name" value="SAM-dependent_MTases_sf"/>
</dbReference>
<reference evidence="1 2" key="1">
    <citation type="journal article" date="2019" name="Int. J. Syst. Evol. Microbiol.">
        <title>The Global Catalogue of Microorganisms (GCM) 10K type strain sequencing project: providing services to taxonomists for standard genome sequencing and annotation.</title>
        <authorList>
            <consortium name="The Broad Institute Genomics Platform"/>
            <consortium name="The Broad Institute Genome Sequencing Center for Infectious Disease"/>
            <person name="Wu L."/>
            <person name="Ma J."/>
        </authorList>
    </citation>
    <scope>NUCLEOTIDE SEQUENCE [LARGE SCALE GENOMIC DNA]</scope>
    <source>
        <strain evidence="1 2">JCM 15974</strain>
    </source>
</reference>